<name>A0A1H4AA30_9BACT</name>
<sequence>MSENKKPTLSSKPGFGFTPESSLSSQRHVASGYGAHSHRPSNLTAKDIAQSALRRIQEQLQEVKATNPLQKYLSAHKVIYRIFSEMNHYVDQYGFTSRPEEIAYFKYQKPAIWSELIYYTERYILETRKPFGAKEKLTDYYNNALQLYQHHFERHQEFYNYIRTEAVHMDAFYFTREANQDVLPPEDILDSGKEIHIGSVHCYRLAKFQALERLSDELRLEIEHLDRPSLAGKSSGLNWTDKNVHLIELAYALQAKGAVNNGNSDLKTIIQGLETLFQTSVGNYYGVYNQNIRLRKRAERTDYLRQLILALEKRMDDTDEDPRYR</sequence>
<gene>
    <name evidence="2" type="ORF">SAMN05192529_1142</name>
</gene>
<dbReference type="AlphaFoldDB" id="A0A1H4AA30"/>
<protein>
    <submittedName>
        <fullName evidence="2">RteC protein</fullName>
    </submittedName>
</protein>
<dbReference type="OrthoDB" id="790983at2"/>
<proteinExistence type="predicted"/>
<evidence type="ECO:0000313" key="3">
    <source>
        <dbReference type="Proteomes" id="UP000199041"/>
    </source>
</evidence>
<dbReference type="Pfam" id="PF09357">
    <property type="entry name" value="RteC"/>
    <property type="match status" value="1"/>
</dbReference>
<dbReference type="Proteomes" id="UP000199041">
    <property type="component" value="Unassembled WGS sequence"/>
</dbReference>
<dbReference type="RefSeq" id="WP_091398795.1">
    <property type="nucleotide sequence ID" value="NZ_FNQY01000014.1"/>
</dbReference>
<dbReference type="STRING" id="551991.SAMN05192529_1142"/>
<keyword evidence="3" id="KW-1185">Reference proteome</keyword>
<dbReference type="EMBL" id="FNQY01000014">
    <property type="protein sequence ID" value="SEA32973.1"/>
    <property type="molecule type" value="Genomic_DNA"/>
</dbReference>
<dbReference type="InterPro" id="IPR018534">
    <property type="entry name" value="Tet_reg_excision_RteC"/>
</dbReference>
<feature type="region of interest" description="Disordered" evidence="1">
    <location>
        <begin position="1"/>
        <end position="22"/>
    </location>
</feature>
<evidence type="ECO:0000313" key="2">
    <source>
        <dbReference type="EMBL" id="SEA32973.1"/>
    </source>
</evidence>
<reference evidence="2 3" key="1">
    <citation type="submission" date="2016-10" db="EMBL/GenBank/DDBJ databases">
        <authorList>
            <person name="de Groot N.N."/>
        </authorList>
    </citation>
    <scope>NUCLEOTIDE SEQUENCE [LARGE SCALE GENOMIC DNA]</scope>
    <source>
        <strain evidence="2 3">Vu-144</strain>
    </source>
</reference>
<organism evidence="2 3">
    <name type="scientific">Arachidicoccus rhizosphaerae</name>
    <dbReference type="NCBI Taxonomy" id="551991"/>
    <lineage>
        <taxon>Bacteria</taxon>
        <taxon>Pseudomonadati</taxon>
        <taxon>Bacteroidota</taxon>
        <taxon>Chitinophagia</taxon>
        <taxon>Chitinophagales</taxon>
        <taxon>Chitinophagaceae</taxon>
        <taxon>Arachidicoccus</taxon>
    </lineage>
</organism>
<accession>A0A1H4AA30</accession>
<evidence type="ECO:0000256" key="1">
    <source>
        <dbReference type="SAM" id="MobiDB-lite"/>
    </source>
</evidence>